<dbReference type="AlphaFoldDB" id="A0AAW3BW16"/>
<accession>A0AAW3BW16</accession>
<evidence type="ECO:0000313" key="1">
    <source>
        <dbReference type="EMBL" id="KAL0525318.1"/>
    </source>
</evidence>
<gene>
    <name evidence="1" type="ORF">Q4I28_003538</name>
</gene>
<dbReference type="EMBL" id="JBAMZN010000022">
    <property type="protein sequence ID" value="KAL0525318.1"/>
    <property type="molecule type" value="Genomic_DNA"/>
</dbReference>
<dbReference type="Proteomes" id="UP001501274">
    <property type="component" value="Unassembled WGS sequence"/>
</dbReference>
<proteinExistence type="predicted"/>
<organism evidence="1 2">
    <name type="scientific">Leishmania naiffi</name>
    <dbReference type="NCBI Taxonomy" id="5678"/>
    <lineage>
        <taxon>Eukaryota</taxon>
        <taxon>Discoba</taxon>
        <taxon>Euglenozoa</taxon>
        <taxon>Kinetoplastea</taxon>
        <taxon>Metakinetoplastina</taxon>
        <taxon>Trypanosomatida</taxon>
        <taxon>Trypanosomatidae</taxon>
        <taxon>Leishmaniinae</taxon>
        <taxon>Leishmania</taxon>
        <taxon>Leishmania naiffi species complex</taxon>
    </lineage>
</organism>
<evidence type="ECO:0000313" key="2">
    <source>
        <dbReference type="Proteomes" id="UP001501274"/>
    </source>
</evidence>
<name>A0AAW3BW16_9TRYP</name>
<protein>
    <submittedName>
        <fullName evidence="1">Uncharacterized protein</fullName>
    </submittedName>
</protein>
<comment type="caution">
    <text evidence="1">The sequence shown here is derived from an EMBL/GenBank/DDBJ whole genome shotgun (WGS) entry which is preliminary data.</text>
</comment>
<reference evidence="1 2" key="1">
    <citation type="submission" date="2024-02" db="EMBL/GenBank/DDBJ databases">
        <title>FIRST GENOME SEQUENCES OF Leishmania (Viannia) shawi, Leishmania (Viannia) lindenbergi AND Leishmania (Viannia) utingensis.</title>
        <authorList>
            <person name="Resadore F."/>
            <person name="Custodio M.G.F."/>
            <person name="Boite M.C."/>
            <person name="Cupolillo E."/>
            <person name="Ferreira G.E.M."/>
        </authorList>
    </citation>
    <scope>NUCLEOTIDE SEQUENCE [LARGE SCALE GENOMIC DNA]</scope>
    <source>
        <strain evidence="1 2">MDAS/BR/1979/M5533</strain>
    </source>
</reference>
<keyword evidence="2" id="KW-1185">Reference proteome</keyword>
<sequence length="170" mass="19395">MDSSDTPIGMQNVGYLTISLSPSHKLSYADMERLQKKAEPRCATPQILMHMTYEIKSNCIERVIHSVYEIVVQPLTLLQLKVDKLVDTMDGFTKLSNLFERNVSLTRASPVSVDEEKQVDTVNLQSARQQELEVLAREKASLTKCILELYRKLCVCLEENSFKPRGRALY</sequence>